<protein>
    <submittedName>
        <fullName evidence="7">SAM-dependent methyltransferase</fullName>
    </submittedName>
</protein>
<organism evidence="7">
    <name type="scientific">Anisakis simplex</name>
    <name type="common">Herring worm</name>
    <dbReference type="NCBI Taxonomy" id="6269"/>
    <lineage>
        <taxon>Eukaryota</taxon>
        <taxon>Metazoa</taxon>
        <taxon>Ecdysozoa</taxon>
        <taxon>Nematoda</taxon>
        <taxon>Chromadorea</taxon>
        <taxon>Rhabditida</taxon>
        <taxon>Spirurina</taxon>
        <taxon>Ascaridomorpha</taxon>
        <taxon>Ascaridoidea</taxon>
        <taxon>Anisakidae</taxon>
        <taxon>Anisakis</taxon>
        <taxon>Anisakis simplex complex</taxon>
    </lineage>
</organism>
<dbReference type="Gene3D" id="3.40.366.10">
    <property type="entry name" value="Malonyl-Coenzyme A Acyl Carrier Protein, domain 2"/>
    <property type="match status" value="1"/>
</dbReference>
<evidence type="ECO:0000256" key="2">
    <source>
        <dbReference type="ARBA" id="ARBA00022723"/>
    </source>
</evidence>
<evidence type="ECO:0000256" key="3">
    <source>
        <dbReference type="ARBA" id="ARBA00022777"/>
    </source>
</evidence>
<dbReference type="OrthoDB" id="541883at2759"/>
<dbReference type="InterPro" id="IPR016035">
    <property type="entry name" value="Acyl_Trfase/lysoPLipase"/>
</dbReference>
<dbReference type="GO" id="GO:0046872">
    <property type="term" value="F:metal ion binding"/>
    <property type="evidence" value="ECO:0007669"/>
    <property type="project" value="UniProtKB-KW"/>
</dbReference>
<dbReference type="SUPFAM" id="SSF52151">
    <property type="entry name" value="FabD/lysophospholipase-like"/>
    <property type="match status" value="1"/>
</dbReference>
<accession>A0A0M3J5W8</accession>
<keyword evidence="1" id="KW-0808">Transferase</keyword>
<name>A0A0M3J5W8_ANISI</name>
<keyword evidence="2" id="KW-0479">Metal-binding</keyword>
<dbReference type="WBParaSite" id="ASIM_0000295201-mRNA-1">
    <property type="protein sequence ID" value="ASIM_0000295201-mRNA-1"/>
    <property type="gene ID" value="ASIM_0000295201"/>
</dbReference>
<dbReference type="InterPro" id="IPR001227">
    <property type="entry name" value="Ac_transferase_dom_sf"/>
</dbReference>
<evidence type="ECO:0000256" key="4">
    <source>
        <dbReference type="ARBA" id="ARBA00022842"/>
    </source>
</evidence>
<reference evidence="5 6" key="2">
    <citation type="submission" date="2018-11" db="EMBL/GenBank/DDBJ databases">
        <authorList>
            <consortium name="Pathogen Informatics"/>
        </authorList>
    </citation>
    <scope>NUCLEOTIDE SEQUENCE [LARGE SCALE GENOMIC DNA]</scope>
</reference>
<reference evidence="7" key="1">
    <citation type="submission" date="2017-02" db="UniProtKB">
        <authorList>
            <consortium name="WormBaseParasite"/>
        </authorList>
    </citation>
    <scope>IDENTIFICATION</scope>
</reference>
<keyword evidence="6" id="KW-1185">Reference proteome</keyword>
<dbReference type="GO" id="GO:0006006">
    <property type="term" value="P:glucose metabolic process"/>
    <property type="evidence" value="ECO:0007669"/>
    <property type="project" value="TreeGrafter"/>
</dbReference>
<keyword evidence="3" id="KW-0418">Kinase</keyword>
<dbReference type="GO" id="GO:0005783">
    <property type="term" value="C:endoplasmic reticulum"/>
    <property type="evidence" value="ECO:0007669"/>
    <property type="project" value="TreeGrafter"/>
</dbReference>
<dbReference type="Proteomes" id="UP000267096">
    <property type="component" value="Unassembled WGS sequence"/>
</dbReference>
<sequence length="94" mass="10968">MRIISGVELSAPRVNIYANYTGKIYGRKLARIRDNLIKQISSPVKWEQILQLLYRKHQDYKFPTYMEIGPGRQLGAMLVQVSKKAYKHYENIAP</sequence>
<dbReference type="InterPro" id="IPR007666">
    <property type="entry name" value="ADP_PFK/GK"/>
</dbReference>
<dbReference type="PANTHER" id="PTHR21208:SF0">
    <property type="entry name" value="ADP-DEPENDENT GLUCOKINASE"/>
    <property type="match status" value="1"/>
</dbReference>
<keyword evidence="4" id="KW-0460">Magnesium</keyword>
<evidence type="ECO:0000256" key="1">
    <source>
        <dbReference type="ARBA" id="ARBA00022679"/>
    </source>
</evidence>
<dbReference type="AlphaFoldDB" id="A0A0M3J5W8"/>
<proteinExistence type="predicted"/>
<dbReference type="PANTHER" id="PTHR21208">
    <property type="entry name" value="ADP-DEPENDENT GLUCOKINASE"/>
    <property type="match status" value="1"/>
</dbReference>
<gene>
    <name evidence="5" type="ORF">ASIM_LOCUS2800</name>
</gene>
<evidence type="ECO:0000313" key="6">
    <source>
        <dbReference type="Proteomes" id="UP000267096"/>
    </source>
</evidence>
<dbReference type="GO" id="GO:0043843">
    <property type="term" value="F:ADP-specific glucokinase activity"/>
    <property type="evidence" value="ECO:0007669"/>
    <property type="project" value="TreeGrafter"/>
</dbReference>
<evidence type="ECO:0000313" key="7">
    <source>
        <dbReference type="WBParaSite" id="ASIM_0000295201-mRNA-1"/>
    </source>
</evidence>
<evidence type="ECO:0000313" key="5">
    <source>
        <dbReference type="EMBL" id="VDK20644.1"/>
    </source>
</evidence>
<dbReference type="EMBL" id="UYRR01003976">
    <property type="protein sequence ID" value="VDK20644.1"/>
    <property type="molecule type" value="Genomic_DNA"/>
</dbReference>